<dbReference type="AlphaFoldDB" id="A0A926ZG53"/>
<dbReference type="InterPro" id="IPR013655">
    <property type="entry name" value="PAS_fold_3"/>
</dbReference>
<dbReference type="GO" id="GO:0005886">
    <property type="term" value="C:plasma membrane"/>
    <property type="evidence" value="ECO:0007669"/>
    <property type="project" value="TreeGrafter"/>
</dbReference>
<comment type="caution">
    <text evidence="6">The sequence shown here is derived from an EMBL/GenBank/DDBJ whole genome shotgun (WGS) entry which is preliminary data.</text>
</comment>
<dbReference type="Pfam" id="PF13188">
    <property type="entry name" value="PAS_8"/>
    <property type="match status" value="1"/>
</dbReference>
<reference evidence="6" key="2">
    <citation type="submission" date="2020-08" db="EMBL/GenBank/DDBJ databases">
        <authorList>
            <person name="Chen M."/>
            <person name="Teng W."/>
            <person name="Zhao L."/>
            <person name="Hu C."/>
            <person name="Zhou Y."/>
            <person name="Han B."/>
            <person name="Song L."/>
            <person name="Shu W."/>
        </authorList>
    </citation>
    <scope>NUCLEOTIDE SEQUENCE</scope>
    <source>
        <strain evidence="6">FACHB-1375</strain>
    </source>
</reference>
<dbReference type="GO" id="GO:1902201">
    <property type="term" value="P:negative regulation of bacterial-type flagellum-dependent cell motility"/>
    <property type="evidence" value="ECO:0007669"/>
    <property type="project" value="TreeGrafter"/>
</dbReference>
<dbReference type="SUPFAM" id="SSF55073">
    <property type="entry name" value="Nucleotide cyclase"/>
    <property type="match status" value="1"/>
</dbReference>
<dbReference type="InterPro" id="IPR003018">
    <property type="entry name" value="GAF"/>
</dbReference>
<dbReference type="CDD" id="cd01949">
    <property type="entry name" value="GGDEF"/>
    <property type="match status" value="1"/>
</dbReference>
<protein>
    <submittedName>
        <fullName evidence="6">Diguanylate cyclase</fullName>
    </submittedName>
</protein>
<dbReference type="Pfam" id="PF08447">
    <property type="entry name" value="PAS_3"/>
    <property type="match status" value="1"/>
</dbReference>
<evidence type="ECO:0000259" key="4">
    <source>
        <dbReference type="PROSITE" id="PS50113"/>
    </source>
</evidence>
<feature type="coiled-coil region" evidence="1">
    <location>
        <begin position="535"/>
        <end position="568"/>
    </location>
</feature>
<keyword evidence="7" id="KW-1185">Reference proteome</keyword>
<dbReference type="SUPFAM" id="SSF55785">
    <property type="entry name" value="PYP-like sensor domain (PAS domain)"/>
    <property type="match status" value="2"/>
</dbReference>
<dbReference type="InterPro" id="IPR029787">
    <property type="entry name" value="Nucleotide_cyclase"/>
</dbReference>
<evidence type="ECO:0000313" key="7">
    <source>
        <dbReference type="Proteomes" id="UP000641646"/>
    </source>
</evidence>
<dbReference type="CDD" id="cd00130">
    <property type="entry name" value="PAS"/>
    <property type="match status" value="2"/>
</dbReference>
<feature type="domain" description="PAC" evidence="4">
    <location>
        <begin position="323"/>
        <end position="376"/>
    </location>
</feature>
<dbReference type="InterPro" id="IPR043128">
    <property type="entry name" value="Rev_trsase/Diguanyl_cyclase"/>
</dbReference>
<dbReference type="NCBIfam" id="TIGR00254">
    <property type="entry name" value="GGDEF"/>
    <property type="match status" value="1"/>
</dbReference>
<dbReference type="Gene3D" id="3.30.450.40">
    <property type="match status" value="1"/>
</dbReference>
<gene>
    <name evidence="6" type="ORF">H6G03_09610</name>
</gene>
<dbReference type="GO" id="GO:0043709">
    <property type="term" value="P:cell adhesion involved in single-species biofilm formation"/>
    <property type="evidence" value="ECO:0007669"/>
    <property type="project" value="TreeGrafter"/>
</dbReference>
<dbReference type="PROSITE" id="PS50887">
    <property type="entry name" value="GGDEF"/>
    <property type="match status" value="1"/>
</dbReference>
<proteinExistence type="predicted"/>
<feature type="domain" description="Phytochrome chromophore attachment site" evidence="2">
    <location>
        <begin position="396"/>
        <end position="541"/>
    </location>
</feature>
<dbReference type="PROSITE" id="PS50113">
    <property type="entry name" value="PAC"/>
    <property type="match status" value="1"/>
</dbReference>
<dbReference type="InterPro" id="IPR029016">
    <property type="entry name" value="GAF-like_dom_sf"/>
</dbReference>
<dbReference type="SUPFAM" id="SSF55781">
    <property type="entry name" value="GAF domain-like"/>
    <property type="match status" value="1"/>
</dbReference>
<sequence length="739" mass="84509">MMNEIQAAQKDFGILDRVPEGVCVLREDFSVLFWNRCLEDWTGISRSEILLKDIGIYFPHLHQPKYAHRLMQIFEGGPPTIFSAQLHQSIIPAQLPDGRWRIQHTTVTAVPAGNFRFRTCWDSASGYGFRSHDTGVQLDIVKLRQKPSSSNIEGVGKAGKNKKRVTKYKRIGFVKRNSPLFGDTLKQNEEKLAKVQNRNSFYALLVIEDVTDLTHRIQDYRAMRDRALEEVKERKKIEDALIQSQHFIQKIADATPYLIYIYDLVEKRYIYFNRQVDLLLGYTDEEMIRRGGQLFANSIHPDDLSHLAAQMEKFAIAQDGDILEREYRIKHRSGEWFWFHSRELVFTRTPEGLPKQILGTAEDISKRKWAEEAMRLQTERERLMGVITQHIRQSLNLDEVLNTAVTEVRQFLQTDRALIFRFQCSTHKSSRILKVGNVTVESLAPDCTSIVGNIMPDCCLNSNSFAYYQQGKIRAIEDICSAVNFPKCHIKLLKNWGVKANLEVPIMQGENLWGLLMVQQCKASREWQPLEIELIEQLANQLAIAIQQAELYQQLQAANEQLQRLASSDGLTHLANRRKFDEYLMQQLLILAREKQPLSLILCDIDSFKTYNDTYGHQAGDECLRLVAKAIQRAVKRPADLVARYGGEEFAVILPNTDLKGGLRVAKEIQIRVKDLQIPHTASSVSDTITLSAGLACVIPTADVSPNELVATADRALYQAKKWGRDRIVMYSESCLSQV</sequence>
<evidence type="ECO:0000259" key="5">
    <source>
        <dbReference type="PROSITE" id="PS50887"/>
    </source>
</evidence>
<organism evidence="6 7">
    <name type="scientific">Aerosakkonema funiforme FACHB-1375</name>
    <dbReference type="NCBI Taxonomy" id="2949571"/>
    <lineage>
        <taxon>Bacteria</taxon>
        <taxon>Bacillati</taxon>
        <taxon>Cyanobacteriota</taxon>
        <taxon>Cyanophyceae</taxon>
        <taxon>Oscillatoriophycideae</taxon>
        <taxon>Aerosakkonematales</taxon>
        <taxon>Aerosakkonemataceae</taxon>
        <taxon>Aerosakkonema</taxon>
    </lineage>
</organism>
<evidence type="ECO:0000313" key="6">
    <source>
        <dbReference type="EMBL" id="MBD2181359.1"/>
    </source>
</evidence>
<dbReference type="EMBL" id="JACJPW010000019">
    <property type="protein sequence ID" value="MBD2181359.1"/>
    <property type="molecule type" value="Genomic_DNA"/>
</dbReference>
<dbReference type="SMART" id="SM00065">
    <property type="entry name" value="GAF"/>
    <property type="match status" value="1"/>
</dbReference>
<feature type="domain" description="GGDEF" evidence="5">
    <location>
        <begin position="596"/>
        <end position="733"/>
    </location>
</feature>
<dbReference type="InterPro" id="IPR016132">
    <property type="entry name" value="Phyto_chromo_attachment"/>
</dbReference>
<dbReference type="RefSeq" id="WP_190464124.1">
    <property type="nucleotide sequence ID" value="NZ_JACJPW010000019.1"/>
</dbReference>
<evidence type="ECO:0000259" key="3">
    <source>
        <dbReference type="PROSITE" id="PS50112"/>
    </source>
</evidence>
<name>A0A926ZG53_9CYAN</name>
<dbReference type="PANTHER" id="PTHR45138:SF9">
    <property type="entry name" value="DIGUANYLATE CYCLASE DGCM-RELATED"/>
    <property type="match status" value="1"/>
</dbReference>
<dbReference type="InterPro" id="IPR000014">
    <property type="entry name" value="PAS"/>
</dbReference>
<dbReference type="InterPro" id="IPR035965">
    <property type="entry name" value="PAS-like_dom_sf"/>
</dbReference>
<dbReference type="Gene3D" id="3.30.450.20">
    <property type="entry name" value="PAS domain"/>
    <property type="match status" value="2"/>
</dbReference>
<accession>A0A926ZG53</accession>
<dbReference type="PANTHER" id="PTHR45138">
    <property type="entry name" value="REGULATORY COMPONENTS OF SENSORY TRANSDUCTION SYSTEM"/>
    <property type="match status" value="1"/>
</dbReference>
<dbReference type="Pfam" id="PF00990">
    <property type="entry name" value="GGDEF"/>
    <property type="match status" value="1"/>
</dbReference>
<dbReference type="PROSITE" id="PS50046">
    <property type="entry name" value="PHYTOCHROME_2"/>
    <property type="match status" value="1"/>
</dbReference>
<dbReference type="InterPro" id="IPR001610">
    <property type="entry name" value="PAC"/>
</dbReference>
<dbReference type="InterPro" id="IPR050469">
    <property type="entry name" value="Diguanylate_Cyclase"/>
</dbReference>
<dbReference type="Gene3D" id="3.30.70.270">
    <property type="match status" value="1"/>
</dbReference>
<dbReference type="InterPro" id="IPR000700">
    <property type="entry name" value="PAS-assoc_C"/>
</dbReference>
<dbReference type="FunFam" id="3.30.70.270:FF:000001">
    <property type="entry name" value="Diguanylate cyclase domain protein"/>
    <property type="match status" value="1"/>
</dbReference>
<dbReference type="Proteomes" id="UP000641646">
    <property type="component" value="Unassembled WGS sequence"/>
</dbReference>
<dbReference type="NCBIfam" id="TIGR00229">
    <property type="entry name" value="sensory_box"/>
    <property type="match status" value="1"/>
</dbReference>
<dbReference type="Pfam" id="PF01590">
    <property type="entry name" value="GAF"/>
    <property type="match status" value="1"/>
</dbReference>
<evidence type="ECO:0000256" key="1">
    <source>
        <dbReference type="SAM" id="Coils"/>
    </source>
</evidence>
<dbReference type="InterPro" id="IPR000160">
    <property type="entry name" value="GGDEF_dom"/>
</dbReference>
<reference evidence="6" key="1">
    <citation type="journal article" date="2015" name="ISME J.">
        <title>Draft Genome Sequence of Streptomyces incarnatus NRRL8089, which Produces the Nucleoside Antibiotic Sinefungin.</title>
        <authorList>
            <person name="Oshima K."/>
            <person name="Hattori M."/>
            <person name="Shimizu H."/>
            <person name="Fukuda K."/>
            <person name="Nemoto M."/>
            <person name="Inagaki K."/>
            <person name="Tamura T."/>
        </authorList>
    </citation>
    <scope>NUCLEOTIDE SEQUENCE</scope>
    <source>
        <strain evidence="6">FACHB-1375</strain>
    </source>
</reference>
<dbReference type="GO" id="GO:0052621">
    <property type="term" value="F:diguanylate cyclase activity"/>
    <property type="evidence" value="ECO:0007669"/>
    <property type="project" value="TreeGrafter"/>
</dbReference>
<dbReference type="PROSITE" id="PS50112">
    <property type="entry name" value="PAS"/>
    <property type="match status" value="1"/>
</dbReference>
<keyword evidence="1" id="KW-0175">Coiled coil</keyword>
<dbReference type="SMART" id="SM00091">
    <property type="entry name" value="PAS"/>
    <property type="match status" value="2"/>
</dbReference>
<dbReference type="SMART" id="SM00086">
    <property type="entry name" value="PAC"/>
    <property type="match status" value="1"/>
</dbReference>
<evidence type="ECO:0000259" key="2">
    <source>
        <dbReference type="PROSITE" id="PS50046"/>
    </source>
</evidence>
<dbReference type="SMART" id="SM00267">
    <property type="entry name" value="GGDEF"/>
    <property type="match status" value="1"/>
</dbReference>
<feature type="domain" description="PAS" evidence="3">
    <location>
        <begin position="244"/>
        <end position="318"/>
    </location>
</feature>